<dbReference type="InterPro" id="IPR000424">
    <property type="entry name" value="Primosome_PriB/ssb"/>
</dbReference>
<dbReference type="PIRSF" id="PIRSF002070">
    <property type="entry name" value="SSB"/>
    <property type="match status" value="1"/>
</dbReference>
<dbReference type="EMBL" id="LR797406">
    <property type="protein sequence ID" value="CAB4214315.1"/>
    <property type="molecule type" value="Genomic_DNA"/>
</dbReference>
<dbReference type="Gene3D" id="2.40.50.140">
    <property type="entry name" value="Nucleic acid-binding proteins"/>
    <property type="match status" value="1"/>
</dbReference>
<dbReference type="PROSITE" id="PS50935">
    <property type="entry name" value="SSB"/>
    <property type="match status" value="1"/>
</dbReference>
<organism evidence="4">
    <name type="scientific">uncultured Caudovirales phage</name>
    <dbReference type="NCBI Taxonomy" id="2100421"/>
    <lineage>
        <taxon>Viruses</taxon>
        <taxon>Duplodnaviria</taxon>
        <taxon>Heunggongvirae</taxon>
        <taxon>Uroviricota</taxon>
        <taxon>Caudoviricetes</taxon>
        <taxon>Peduoviridae</taxon>
        <taxon>Maltschvirus</taxon>
        <taxon>Maltschvirus maltsch</taxon>
    </lineage>
</organism>
<dbReference type="InterPro" id="IPR012340">
    <property type="entry name" value="NA-bd_OB-fold"/>
</dbReference>
<proteinExistence type="predicted"/>
<dbReference type="EMBL" id="LR796767">
    <property type="protein sequence ID" value="CAB4164406.1"/>
    <property type="molecule type" value="Genomic_DNA"/>
</dbReference>
<evidence type="ECO:0000313" key="4">
    <source>
        <dbReference type="EMBL" id="CAB4164406.1"/>
    </source>
</evidence>
<dbReference type="NCBIfam" id="TIGR00621">
    <property type="entry name" value="ssb"/>
    <property type="match status" value="1"/>
</dbReference>
<dbReference type="GO" id="GO:0006260">
    <property type="term" value="P:DNA replication"/>
    <property type="evidence" value="ECO:0007669"/>
    <property type="project" value="InterPro"/>
</dbReference>
<protein>
    <recommendedName>
        <fullName evidence="2">Single-stranded DNA-binding protein</fullName>
    </recommendedName>
</protein>
<dbReference type="InterPro" id="IPR011344">
    <property type="entry name" value="ssDNA-bd"/>
</dbReference>
<dbReference type="PANTHER" id="PTHR10302">
    <property type="entry name" value="SINGLE-STRANDED DNA-BINDING PROTEIN"/>
    <property type="match status" value="1"/>
</dbReference>
<gene>
    <name evidence="5" type="ORF">UFOVP1453_29</name>
    <name evidence="4" type="ORF">UFOVP832_24</name>
</gene>
<evidence type="ECO:0000256" key="3">
    <source>
        <dbReference type="SAM" id="MobiDB-lite"/>
    </source>
</evidence>
<dbReference type="SUPFAM" id="SSF50249">
    <property type="entry name" value="Nucleic acid-binding proteins"/>
    <property type="match status" value="1"/>
</dbReference>
<keyword evidence="1 2" id="KW-0238">DNA-binding</keyword>
<dbReference type="PANTHER" id="PTHR10302:SF27">
    <property type="entry name" value="SINGLE-STRANDED DNA-BINDING PROTEIN"/>
    <property type="match status" value="1"/>
</dbReference>
<dbReference type="GO" id="GO:0003697">
    <property type="term" value="F:single-stranded DNA binding"/>
    <property type="evidence" value="ECO:0007669"/>
    <property type="project" value="InterPro"/>
</dbReference>
<evidence type="ECO:0000256" key="1">
    <source>
        <dbReference type="ARBA" id="ARBA00023125"/>
    </source>
</evidence>
<dbReference type="CDD" id="cd04496">
    <property type="entry name" value="SSB_OBF"/>
    <property type="match status" value="1"/>
</dbReference>
<reference evidence="4" key="1">
    <citation type="submission" date="2020-04" db="EMBL/GenBank/DDBJ databases">
        <authorList>
            <person name="Chiriac C."/>
            <person name="Salcher M."/>
            <person name="Ghai R."/>
            <person name="Kavagutti S V."/>
        </authorList>
    </citation>
    <scope>NUCLEOTIDE SEQUENCE</scope>
</reference>
<feature type="region of interest" description="Disordered" evidence="3">
    <location>
        <begin position="97"/>
        <end position="130"/>
    </location>
</feature>
<dbReference type="Pfam" id="PF00436">
    <property type="entry name" value="SSB"/>
    <property type="match status" value="1"/>
</dbReference>
<name>A0A6J5P377_9CAUD</name>
<evidence type="ECO:0000256" key="2">
    <source>
        <dbReference type="PIRNR" id="PIRNR002070"/>
    </source>
</evidence>
<dbReference type="GO" id="GO:0009295">
    <property type="term" value="C:nucleoid"/>
    <property type="evidence" value="ECO:0007669"/>
    <property type="project" value="TreeGrafter"/>
</dbReference>
<accession>A0A6J5P377</accession>
<evidence type="ECO:0000313" key="5">
    <source>
        <dbReference type="EMBL" id="CAB4214315.1"/>
    </source>
</evidence>
<sequence length="130" mass="14318">MNLSILSGNLGRDPELRTHNGDNILNFAIGVQTGTKDKPETMWVDCALWGKRATSLQPYLHKGAKVTVSGPLKFEEYTAKDGTLKSRLRLSVDQIDLPPKMEQTSTPQEKTGALLKPSSGFEDMADDIPF</sequence>